<evidence type="ECO:0000256" key="1">
    <source>
        <dbReference type="SAM" id="MobiDB-lite"/>
    </source>
</evidence>
<comment type="caution">
    <text evidence="4">The sequence shown here is derived from an EMBL/GenBank/DDBJ whole genome shotgun (WGS) entry which is preliminary data.</text>
</comment>
<reference evidence="4" key="1">
    <citation type="journal article" date="2022" name="Int. J. Mol. Sci.">
        <title>Draft Genome of Tanacetum Coccineum: Genomic Comparison of Closely Related Tanacetum-Family Plants.</title>
        <authorList>
            <person name="Yamashiro T."/>
            <person name="Shiraishi A."/>
            <person name="Nakayama K."/>
            <person name="Satake H."/>
        </authorList>
    </citation>
    <scope>NUCLEOTIDE SEQUENCE</scope>
</reference>
<reference evidence="4" key="2">
    <citation type="submission" date="2022-01" db="EMBL/GenBank/DDBJ databases">
        <authorList>
            <person name="Yamashiro T."/>
            <person name="Shiraishi A."/>
            <person name="Satake H."/>
            <person name="Nakayama K."/>
        </authorList>
    </citation>
    <scope>NUCLEOTIDE SEQUENCE</scope>
</reference>
<dbReference type="InterPro" id="IPR001584">
    <property type="entry name" value="Integrase_cat-core"/>
</dbReference>
<dbReference type="InterPro" id="IPR013103">
    <property type="entry name" value="RVT_2"/>
</dbReference>
<feature type="signal peptide" evidence="2">
    <location>
        <begin position="1"/>
        <end position="24"/>
    </location>
</feature>
<feature type="domain" description="Integrase catalytic" evidence="3">
    <location>
        <begin position="133"/>
        <end position="358"/>
    </location>
</feature>
<evidence type="ECO:0000313" key="5">
    <source>
        <dbReference type="Proteomes" id="UP001151760"/>
    </source>
</evidence>
<dbReference type="PROSITE" id="PS50994">
    <property type="entry name" value="INTEGRASE"/>
    <property type="match status" value="1"/>
</dbReference>
<dbReference type="SUPFAM" id="SSF53098">
    <property type="entry name" value="Ribonuclease H-like"/>
    <property type="match status" value="1"/>
</dbReference>
<protein>
    <submittedName>
        <fullName evidence="4">Zinc finger, CCHC-type containing protein</fullName>
    </submittedName>
</protein>
<evidence type="ECO:0000256" key="2">
    <source>
        <dbReference type="SAM" id="SignalP"/>
    </source>
</evidence>
<dbReference type="Pfam" id="PF13668">
    <property type="entry name" value="Ferritin_2"/>
    <property type="match status" value="1"/>
</dbReference>
<feature type="chain" id="PRO_5046850332" evidence="2">
    <location>
        <begin position="25"/>
        <end position="916"/>
    </location>
</feature>
<keyword evidence="2" id="KW-0732">Signal</keyword>
<accession>A0ABQ5EZW8</accession>
<feature type="compositionally biased region" description="Basic and acidic residues" evidence="1">
    <location>
        <begin position="354"/>
        <end position="365"/>
    </location>
</feature>
<proteinExistence type="predicted"/>
<dbReference type="Gene3D" id="3.30.420.10">
    <property type="entry name" value="Ribonuclease H-like superfamily/Ribonuclease H"/>
    <property type="match status" value="1"/>
</dbReference>
<keyword evidence="5" id="KW-1185">Reference proteome</keyword>
<dbReference type="InterPro" id="IPR036397">
    <property type="entry name" value="RNaseH_sf"/>
</dbReference>
<dbReference type="Proteomes" id="UP001151760">
    <property type="component" value="Unassembled WGS sequence"/>
</dbReference>
<dbReference type="PANTHER" id="PTHR31694">
    <property type="entry name" value="DESICCATION-LIKE PROTEIN"/>
    <property type="match status" value="1"/>
</dbReference>
<feature type="region of interest" description="Disordered" evidence="1">
    <location>
        <begin position="329"/>
        <end position="365"/>
    </location>
</feature>
<dbReference type="EMBL" id="BQNB010016836">
    <property type="protein sequence ID" value="GJT56349.1"/>
    <property type="molecule type" value="Genomic_DNA"/>
</dbReference>
<evidence type="ECO:0000313" key="4">
    <source>
        <dbReference type="EMBL" id="GJT56349.1"/>
    </source>
</evidence>
<name>A0ABQ5EZW8_9ASTR</name>
<sequence length="916" mass="102940">MTSIVWTATLFFLLFLASLATSNGQSNKLPISDEILVDFPLNLEYLEAEFYLFAALGKGLDSIQPNLTGGGPPLVGVRRANLSPLIRDIIAQFGFQEVGHVRAIKSTVPGFERPLLNLSKEAFANVINSAFDRPLNPLFDPYSNDINYLLATYAIPYVGLTGYVGTIPELESRTAKQDMTKKFGKLDKFEGSDFRRWQKKMHFLLTTLKVAYVLSTPRPEFVEEETLEQTRKRCKWDNDDYICRGHILNGIIHQTTAPYTPQQNGVSERKNRALKEMVNSLLSYSGLSEGFWGEAMFYVIEPNDSVFINSVIESRDAIFNENRFSSMPRPKDIVSSSNGTQGGDLPGETPIEIPEPRRKEDPKTFDEAMKSRDVAFWKEAVDDEIGSIMENNTWVLSDLPPGCFRQKEGIDYFDTYAPVARISTIRLLIALAATHNLVIHQMDVKTAFLNGDLEEEIYMKQPEGFVMPGVIICLYVDDMLIFGTNQTQVDKTKEFLSSNFSMKDMGEADVILGIRIKRENKGLTITQSHYIEKILKKFNCEGCGPVSTPMEAGIKLMPHVGKPVNQLEYSRAIGCLMYAMTSTRPDIAYAVGKLSRFTSNPSNHHWEAITRVFRYLKKTMNYGLSYVGFPSVIEGYSDASWITNSEDHTSTTGWLLHRKEAEWLRNLIYEIPLWPKPISPISIHCDSAATLAKAYSQIYNGKSRHLGVRHSMVRELITNGVISVDFVRSQQNLADHLTKGLARDLVHKSAIGMGLKCKTKRTTYVSMECRRFKKLGLAFYMLMKDMDARLCLLGIESGQDAVIRTLLYERATQRVIPYGITVAEFTDRISELRNRLGHAGLKDEGLIVPASLGAEGRTTGNILFANASSLSYGRTPEEVLRILYQTGDEHVAGGFFPRGANGTIARKYLDPIKDLE</sequence>
<dbReference type="Pfam" id="PF07727">
    <property type="entry name" value="RVT_2"/>
    <property type="match status" value="2"/>
</dbReference>
<dbReference type="CDD" id="cd09272">
    <property type="entry name" value="RNase_HI_RT_Ty1"/>
    <property type="match status" value="1"/>
</dbReference>
<dbReference type="InterPro" id="IPR012337">
    <property type="entry name" value="RNaseH-like_sf"/>
</dbReference>
<gene>
    <name evidence="4" type="ORF">Tco_0991403</name>
</gene>
<dbReference type="SUPFAM" id="SSF56672">
    <property type="entry name" value="DNA/RNA polymerases"/>
    <property type="match status" value="1"/>
</dbReference>
<dbReference type="InterPro" id="IPR043502">
    <property type="entry name" value="DNA/RNA_pol_sf"/>
</dbReference>
<organism evidence="4 5">
    <name type="scientific">Tanacetum coccineum</name>
    <dbReference type="NCBI Taxonomy" id="301880"/>
    <lineage>
        <taxon>Eukaryota</taxon>
        <taxon>Viridiplantae</taxon>
        <taxon>Streptophyta</taxon>
        <taxon>Embryophyta</taxon>
        <taxon>Tracheophyta</taxon>
        <taxon>Spermatophyta</taxon>
        <taxon>Magnoliopsida</taxon>
        <taxon>eudicotyledons</taxon>
        <taxon>Gunneridae</taxon>
        <taxon>Pentapetalae</taxon>
        <taxon>asterids</taxon>
        <taxon>campanulids</taxon>
        <taxon>Asterales</taxon>
        <taxon>Asteraceae</taxon>
        <taxon>Asteroideae</taxon>
        <taxon>Anthemideae</taxon>
        <taxon>Anthemidinae</taxon>
        <taxon>Tanacetum</taxon>
    </lineage>
</organism>
<evidence type="ECO:0000259" key="3">
    <source>
        <dbReference type="PROSITE" id="PS50994"/>
    </source>
</evidence>
<dbReference type="InterPro" id="IPR052965">
    <property type="entry name" value="Pigment-catalase-like"/>
</dbReference>
<dbReference type="PANTHER" id="PTHR31694:SF12">
    <property type="entry name" value="DESICCATION-LIKE PROTEIN"/>
    <property type="match status" value="1"/>
</dbReference>